<protein>
    <submittedName>
        <fullName evidence="3">LysM peptidoglycan-binding domain-containing protein</fullName>
    </submittedName>
</protein>
<feature type="non-terminal residue" evidence="3">
    <location>
        <position position="1"/>
    </location>
</feature>
<dbReference type="InterPro" id="IPR036779">
    <property type="entry name" value="LysM_dom_sf"/>
</dbReference>
<accession>A0A7W3WRG5</accession>
<evidence type="ECO:0000313" key="4">
    <source>
        <dbReference type="Proteomes" id="UP000525686"/>
    </source>
</evidence>
<feature type="compositionally biased region" description="Low complexity" evidence="1">
    <location>
        <begin position="1"/>
        <end position="12"/>
    </location>
</feature>
<dbReference type="Proteomes" id="UP000525686">
    <property type="component" value="Unassembled WGS sequence"/>
</dbReference>
<reference evidence="4" key="1">
    <citation type="submission" date="2020-05" db="EMBL/GenBank/DDBJ databases">
        <title>Classification of alakaliphilic streptomycetes isolated from an alkaline soil next to Lonar Crater, India and a proposal for the recognition of Streptomyces alkaliterrae sp. nov.</title>
        <authorList>
            <person name="Golinska P."/>
        </authorList>
    </citation>
    <scope>NUCLEOTIDE SEQUENCE [LARGE SCALE GENOMIC DNA]</scope>
    <source>
        <strain evidence="4">OF3</strain>
    </source>
</reference>
<feature type="region of interest" description="Disordered" evidence="1">
    <location>
        <begin position="1"/>
        <end position="112"/>
    </location>
</feature>
<dbReference type="EMBL" id="JABJWZ010000681">
    <property type="protein sequence ID" value="MBB1257162.1"/>
    <property type="molecule type" value="Genomic_DNA"/>
</dbReference>
<name>A0A7W3WRG5_9ACTN</name>
<feature type="non-terminal residue" evidence="3">
    <location>
        <position position="151"/>
    </location>
</feature>
<sequence length="151" mass="15690">ASDGDASDGGSDTDSRDGDTRDETPADRRDTPTPGTGREEDPAAPDATATPDQRADRSTAPGTGRHRGKPDPAETGRAAEGRPGAERAAPGRAGEGLGRHVDRVRRAATNQTGYRVAEGDTLSTIADRHGVEGGWSAVYERNEDTVGTDPN</sequence>
<dbReference type="RefSeq" id="WP_181355855.1">
    <property type="nucleotide sequence ID" value="NZ_JABJWZ010000681.1"/>
</dbReference>
<feature type="compositionally biased region" description="Basic and acidic residues" evidence="1">
    <location>
        <begin position="13"/>
        <end position="41"/>
    </location>
</feature>
<organism evidence="3 4">
    <name type="scientific">Streptomyces alkaliterrae</name>
    <dbReference type="NCBI Taxonomy" id="2213162"/>
    <lineage>
        <taxon>Bacteria</taxon>
        <taxon>Bacillati</taxon>
        <taxon>Actinomycetota</taxon>
        <taxon>Actinomycetes</taxon>
        <taxon>Kitasatosporales</taxon>
        <taxon>Streptomycetaceae</taxon>
        <taxon>Streptomyces</taxon>
    </lineage>
</organism>
<comment type="caution">
    <text evidence="3">The sequence shown here is derived from an EMBL/GenBank/DDBJ whole genome shotgun (WGS) entry which is preliminary data.</text>
</comment>
<feature type="domain" description="LysM" evidence="2">
    <location>
        <begin position="114"/>
        <end position="131"/>
    </location>
</feature>
<gene>
    <name evidence="3" type="ORF">H3146_28105</name>
</gene>
<evidence type="ECO:0000259" key="2">
    <source>
        <dbReference type="Pfam" id="PF01476"/>
    </source>
</evidence>
<proteinExistence type="predicted"/>
<dbReference type="AlphaFoldDB" id="A0A7W3WRG5"/>
<dbReference type="Gene3D" id="3.10.350.10">
    <property type="entry name" value="LysM domain"/>
    <property type="match status" value="1"/>
</dbReference>
<evidence type="ECO:0000313" key="3">
    <source>
        <dbReference type="EMBL" id="MBB1257162.1"/>
    </source>
</evidence>
<dbReference type="CDD" id="cd00118">
    <property type="entry name" value="LysM"/>
    <property type="match status" value="1"/>
</dbReference>
<evidence type="ECO:0000256" key="1">
    <source>
        <dbReference type="SAM" id="MobiDB-lite"/>
    </source>
</evidence>
<dbReference type="Pfam" id="PF01476">
    <property type="entry name" value="LysM"/>
    <property type="match status" value="1"/>
</dbReference>
<dbReference type="InterPro" id="IPR018392">
    <property type="entry name" value="LysM"/>
</dbReference>
<feature type="compositionally biased region" description="Basic and acidic residues" evidence="1">
    <location>
        <begin position="69"/>
        <end position="85"/>
    </location>
</feature>